<dbReference type="InterPro" id="IPR036390">
    <property type="entry name" value="WH_DNA-bd_sf"/>
</dbReference>
<proteinExistence type="predicted"/>
<dbReference type="InterPro" id="IPR017956">
    <property type="entry name" value="AT_hook_DNA-bd_motif"/>
</dbReference>
<dbReference type="GO" id="GO:0030261">
    <property type="term" value="P:chromosome condensation"/>
    <property type="evidence" value="ECO:0007669"/>
    <property type="project" value="TreeGrafter"/>
</dbReference>
<keyword evidence="2" id="KW-0238">DNA-binding</keyword>
<dbReference type="GO" id="GO:0000786">
    <property type="term" value="C:nucleosome"/>
    <property type="evidence" value="ECO:0007669"/>
    <property type="project" value="InterPro"/>
</dbReference>
<dbReference type="Pfam" id="PF00538">
    <property type="entry name" value="Linker_histone"/>
    <property type="match status" value="1"/>
</dbReference>
<evidence type="ECO:0000259" key="5">
    <source>
        <dbReference type="PROSITE" id="PS51504"/>
    </source>
</evidence>
<comment type="subcellular location">
    <subcellularLocation>
        <location evidence="1">Nucleus</location>
    </subcellularLocation>
</comment>
<feature type="compositionally biased region" description="Basic residues" evidence="4">
    <location>
        <begin position="200"/>
        <end position="209"/>
    </location>
</feature>
<feature type="region of interest" description="Disordered" evidence="4">
    <location>
        <begin position="190"/>
        <end position="233"/>
    </location>
</feature>
<dbReference type="GO" id="GO:0005730">
    <property type="term" value="C:nucleolus"/>
    <property type="evidence" value="ECO:0007669"/>
    <property type="project" value="TreeGrafter"/>
</dbReference>
<evidence type="ECO:0000313" key="7">
    <source>
        <dbReference type="Proteomes" id="UP000636800"/>
    </source>
</evidence>
<dbReference type="GO" id="GO:0006334">
    <property type="term" value="P:nucleosome assembly"/>
    <property type="evidence" value="ECO:0007669"/>
    <property type="project" value="InterPro"/>
</dbReference>
<keyword evidence="3" id="KW-0539">Nucleus</keyword>
<dbReference type="PANTHER" id="PTHR11467">
    <property type="entry name" value="HISTONE H1"/>
    <property type="match status" value="1"/>
</dbReference>
<dbReference type="AlphaFoldDB" id="A0A835RZS2"/>
<dbReference type="PRINTS" id="PR00929">
    <property type="entry name" value="ATHOOK"/>
</dbReference>
<protein>
    <recommendedName>
        <fullName evidence="5">H15 domain-containing protein</fullName>
    </recommendedName>
</protein>
<keyword evidence="7" id="KW-1185">Reference proteome</keyword>
<dbReference type="SUPFAM" id="SSF46785">
    <property type="entry name" value="Winged helix' DNA-binding domain"/>
    <property type="match status" value="1"/>
</dbReference>
<dbReference type="PROSITE" id="PS51504">
    <property type="entry name" value="H15"/>
    <property type="match status" value="1"/>
</dbReference>
<evidence type="ECO:0000256" key="4">
    <source>
        <dbReference type="SAM" id="MobiDB-lite"/>
    </source>
</evidence>
<sequence>MEASLMNPRRRTPDHPPYATMIREAIESMAEPCGVTPSSISNYIMSNFAGLPSAHERLFPYLLKKLTDMGEFLEVFPGRFLISKFAGKGAISLPFQPAFSHFAQHHVDEPNLAARRRGRPRKLRHEDQRTAIVCCLISEEAKRSVAKRRGRPRKGDQEGALAVFLFPEETLVTRAVQRPKKKRQKLELAMIEANPQGRAPRGRAAKKRMKLSDGSTGSSMVTYRRRGGDPKSG</sequence>
<feature type="domain" description="H15" evidence="5">
    <location>
        <begin position="14"/>
        <end position="84"/>
    </location>
</feature>
<reference evidence="6 7" key="1">
    <citation type="journal article" date="2020" name="Nat. Food">
        <title>A phased Vanilla planifolia genome enables genetic improvement of flavour and production.</title>
        <authorList>
            <person name="Hasing T."/>
            <person name="Tang H."/>
            <person name="Brym M."/>
            <person name="Khazi F."/>
            <person name="Huang T."/>
            <person name="Chambers A.H."/>
        </authorList>
    </citation>
    <scope>NUCLEOTIDE SEQUENCE [LARGE SCALE GENOMIC DNA]</scope>
    <source>
        <tissue evidence="6">Leaf</tissue>
    </source>
</reference>
<name>A0A835RZS2_VANPL</name>
<dbReference type="GO" id="GO:0045910">
    <property type="term" value="P:negative regulation of DNA recombination"/>
    <property type="evidence" value="ECO:0007669"/>
    <property type="project" value="TreeGrafter"/>
</dbReference>
<dbReference type="GO" id="GO:0003690">
    <property type="term" value="F:double-stranded DNA binding"/>
    <property type="evidence" value="ECO:0007669"/>
    <property type="project" value="TreeGrafter"/>
</dbReference>
<dbReference type="Proteomes" id="UP000636800">
    <property type="component" value="Chromosome 1"/>
</dbReference>
<dbReference type="InterPro" id="IPR036388">
    <property type="entry name" value="WH-like_DNA-bd_sf"/>
</dbReference>
<evidence type="ECO:0000256" key="1">
    <source>
        <dbReference type="ARBA" id="ARBA00004123"/>
    </source>
</evidence>
<dbReference type="InterPro" id="IPR005818">
    <property type="entry name" value="Histone_H1/H5_H15"/>
</dbReference>
<dbReference type="Gene3D" id="1.10.10.10">
    <property type="entry name" value="Winged helix-like DNA-binding domain superfamily/Winged helix DNA-binding domain"/>
    <property type="match status" value="1"/>
</dbReference>
<evidence type="ECO:0000313" key="6">
    <source>
        <dbReference type="EMBL" id="KAG0498644.1"/>
    </source>
</evidence>
<dbReference type="OrthoDB" id="9991913at2759"/>
<dbReference type="GO" id="GO:0031492">
    <property type="term" value="F:nucleosomal DNA binding"/>
    <property type="evidence" value="ECO:0007669"/>
    <property type="project" value="TreeGrafter"/>
</dbReference>
<dbReference type="PANTHER" id="PTHR11467:SF109">
    <property type="entry name" value="H15 DOMAIN-CONTAINING PROTEIN"/>
    <property type="match status" value="1"/>
</dbReference>
<evidence type="ECO:0000256" key="2">
    <source>
        <dbReference type="ARBA" id="ARBA00023125"/>
    </source>
</evidence>
<evidence type="ECO:0000256" key="3">
    <source>
        <dbReference type="ARBA" id="ARBA00023242"/>
    </source>
</evidence>
<comment type="caution">
    <text evidence="6">The sequence shown here is derived from an EMBL/GenBank/DDBJ whole genome shotgun (WGS) entry which is preliminary data.</text>
</comment>
<accession>A0A835RZS2</accession>
<gene>
    <name evidence="6" type="ORF">HPP92_003335</name>
</gene>
<organism evidence="6 7">
    <name type="scientific">Vanilla planifolia</name>
    <name type="common">Vanilla</name>
    <dbReference type="NCBI Taxonomy" id="51239"/>
    <lineage>
        <taxon>Eukaryota</taxon>
        <taxon>Viridiplantae</taxon>
        <taxon>Streptophyta</taxon>
        <taxon>Embryophyta</taxon>
        <taxon>Tracheophyta</taxon>
        <taxon>Spermatophyta</taxon>
        <taxon>Magnoliopsida</taxon>
        <taxon>Liliopsida</taxon>
        <taxon>Asparagales</taxon>
        <taxon>Orchidaceae</taxon>
        <taxon>Vanilloideae</taxon>
        <taxon>Vanilleae</taxon>
        <taxon>Vanilla</taxon>
    </lineage>
</organism>
<dbReference type="EMBL" id="JADCNL010000001">
    <property type="protein sequence ID" value="KAG0498644.1"/>
    <property type="molecule type" value="Genomic_DNA"/>
</dbReference>
<dbReference type="SMART" id="SM00526">
    <property type="entry name" value="H15"/>
    <property type="match status" value="1"/>
</dbReference>